<name>A0ABW6WDS0_9ACTN</name>
<dbReference type="Pfam" id="PF03372">
    <property type="entry name" value="Exo_endo_phos"/>
    <property type="match status" value="1"/>
</dbReference>
<organism evidence="2 3">
    <name type="scientific">Paractinoplanes globisporus</name>
    <dbReference type="NCBI Taxonomy" id="113565"/>
    <lineage>
        <taxon>Bacteria</taxon>
        <taxon>Bacillati</taxon>
        <taxon>Actinomycetota</taxon>
        <taxon>Actinomycetes</taxon>
        <taxon>Micromonosporales</taxon>
        <taxon>Micromonosporaceae</taxon>
        <taxon>Paractinoplanes</taxon>
    </lineage>
</organism>
<dbReference type="SUPFAM" id="SSF56219">
    <property type="entry name" value="DNase I-like"/>
    <property type="match status" value="1"/>
</dbReference>
<dbReference type="InterPro" id="IPR050410">
    <property type="entry name" value="CCR4/nocturin_mRNA_transcr"/>
</dbReference>
<gene>
    <name evidence="2" type="ORF">ACFY35_14640</name>
</gene>
<dbReference type="GO" id="GO:0004519">
    <property type="term" value="F:endonuclease activity"/>
    <property type="evidence" value="ECO:0007669"/>
    <property type="project" value="UniProtKB-KW"/>
</dbReference>
<dbReference type="PANTHER" id="PTHR12121">
    <property type="entry name" value="CARBON CATABOLITE REPRESSOR PROTEIN 4"/>
    <property type="match status" value="1"/>
</dbReference>
<keyword evidence="2" id="KW-0378">Hydrolase</keyword>
<sequence length="314" mass="34168">MSMRPMILTALAIAVVYAIGGDVGAPPPRARLVRQASIPHPPATAMDALAGPPTLADLDVMTFNLRYAGDTAPNSWAQRRPVMRALLTKERPDLIGTQEGLPAQLRDIRSDLGAGYAYIGMGRDGGDAGEHMAIFFDKARLLPLESGNFWLSETPAVPGSVSWGAGHTRMVTWVLFADLATGRHFYAVNTHLDNVSENARRHGAALLRERLRAFESLPVVLTGDFNSPAEPGGWVYHLLTDRTGLADAWLDAQRRGPAYATIHNYRGLVPGGERDDWILTTPGITTMAAMMNTHSHQGQFPSDHLPVQARLRLP</sequence>
<feature type="domain" description="Endonuclease/exonuclease/phosphatase" evidence="1">
    <location>
        <begin position="61"/>
        <end position="304"/>
    </location>
</feature>
<dbReference type="PANTHER" id="PTHR12121:SF36">
    <property type="entry name" value="ENDONUCLEASE_EXONUCLEASE_PHOSPHATASE DOMAIN-CONTAINING PROTEIN"/>
    <property type="match status" value="1"/>
</dbReference>
<keyword evidence="2" id="KW-0255">Endonuclease</keyword>
<evidence type="ECO:0000259" key="1">
    <source>
        <dbReference type="Pfam" id="PF03372"/>
    </source>
</evidence>
<accession>A0ABW6WDS0</accession>
<evidence type="ECO:0000313" key="2">
    <source>
        <dbReference type="EMBL" id="MFF5290680.1"/>
    </source>
</evidence>
<keyword evidence="3" id="KW-1185">Reference proteome</keyword>
<dbReference type="InterPro" id="IPR036691">
    <property type="entry name" value="Endo/exonu/phosph_ase_sf"/>
</dbReference>
<evidence type="ECO:0000313" key="3">
    <source>
        <dbReference type="Proteomes" id="UP001602245"/>
    </source>
</evidence>
<dbReference type="CDD" id="cd09083">
    <property type="entry name" value="EEP-1"/>
    <property type="match status" value="1"/>
</dbReference>
<proteinExistence type="predicted"/>
<dbReference type="Proteomes" id="UP001602245">
    <property type="component" value="Unassembled WGS sequence"/>
</dbReference>
<comment type="caution">
    <text evidence="2">The sequence shown here is derived from an EMBL/GenBank/DDBJ whole genome shotgun (WGS) entry which is preliminary data.</text>
</comment>
<reference evidence="2 3" key="1">
    <citation type="submission" date="2024-10" db="EMBL/GenBank/DDBJ databases">
        <title>The Natural Products Discovery Center: Release of the First 8490 Sequenced Strains for Exploring Actinobacteria Biosynthetic Diversity.</title>
        <authorList>
            <person name="Kalkreuter E."/>
            <person name="Kautsar S.A."/>
            <person name="Yang D."/>
            <person name="Bader C.D."/>
            <person name="Teijaro C.N."/>
            <person name="Fluegel L."/>
            <person name="Davis C.M."/>
            <person name="Simpson J.R."/>
            <person name="Lauterbach L."/>
            <person name="Steele A.D."/>
            <person name="Gui C."/>
            <person name="Meng S."/>
            <person name="Li G."/>
            <person name="Viehrig K."/>
            <person name="Ye F."/>
            <person name="Su P."/>
            <person name="Kiefer A.F."/>
            <person name="Nichols A."/>
            <person name="Cepeda A.J."/>
            <person name="Yan W."/>
            <person name="Fan B."/>
            <person name="Jiang Y."/>
            <person name="Adhikari A."/>
            <person name="Zheng C.-J."/>
            <person name="Schuster L."/>
            <person name="Cowan T.M."/>
            <person name="Smanski M.J."/>
            <person name="Chevrette M.G."/>
            <person name="De Carvalho L.P.S."/>
            <person name="Shen B."/>
        </authorList>
    </citation>
    <scope>NUCLEOTIDE SEQUENCE [LARGE SCALE GENOMIC DNA]</scope>
    <source>
        <strain evidence="2 3">NPDC000087</strain>
    </source>
</reference>
<dbReference type="EMBL" id="JBIAZU010000002">
    <property type="protein sequence ID" value="MFF5290680.1"/>
    <property type="molecule type" value="Genomic_DNA"/>
</dbReference>
<protein>
    <submittedName>
        <fullName evidence="2">Endonuclease/exonuclease/phosphatase family protein</fullName>
    </submittedName>
</protein>
<dbReference type="Gene3D" id="3.60.10.10">
    <property type="entry name" value="Endonuclease/exonuclease/phosphatase"/>
    <property type="match status" value="1"/>
</dbReference>
<dbReference type="InterPro" id="IPR005135">
    <property type="entry name" value="Endo/exonuclease/phosphatase"/>
</dbReference>
<dbReference type="RefSeq" id="WP_020510329.1">
    <property type="nucleotide sequence ID" value="NZ_JBIAZU010000002.1"/>
</dbReference>
<keyword evidence="2" id="KW-0540">Nuclease</keyword>